<name>A0A833H0M0_9LEPT</name>
<sequence length="319" mass="35394">MRKIALFMIATGTCLGSLHAENSIRLNAAMPVTSTHSDLESRLRLEEMRYGTYTKSWHNDFNLAHFRLGLELRLDAGPGEVFAEYRAESKITSFTAERMTVNGGAGFGQLAVTPYRQSWSDFEIGYRLPVHERIGVSVLGGRRSWSRDVTLMGYDRPGASMLAYAGGVVNDSLETAVAGNYLGTELDFKLDKNVEIFAGYAGSISPLSGEASRNQLFLFTSPEYSTRSYYIADYGAKADLSRIWIGARMRPHKMVSLEIGYQQDILRMRYDSYLPIDLGSMSLPSTGELLQYQLIHGKTVNEENAGLFIGVSLIGVFAD</sequence>
<accession>A0A833H0M0</accession>
<dbReference type="Proteomes" id="UP000460298">
    <property type="component" value="Unassembled WGS sequence"/>
</dbReference>
<evidence type="ECO:0000313" key="2">
    <source>
        <dbReference type="Proteomes" id="UP000460298"/>
    </source>
</evidence>
<proteinExistence type="predicted"/>
<comment type="caution">
    <text evidence="1">The sequence shown here is derived from an EMBL/GenBank/DDBJ whole genome shotgun (WGS) entry which is preliminary data.</text>
</comment>
<evidence type="ECO:0000313" key="1">
    <source>
        <dbReference type="EMBL" id="KAB2931760.1"/>
    </source>
</evidence>
<gene>
    <name evidence="1" type="ORF">F9K24_12570</name>
</gene>
<protein>
    <submittedName>
        <fullName evidence="1">Uncharacterized protein</fullName>
    </submittedName>
</protein>
<organism evidence="1 2">
    <name type="scientific">Leptonema illini</name>
    <dbReference type="NCBI Taxonomy" id="183"/>
    <lineage>
        <taxon>Bacteria</taxon>
        <taxon>Pseudomonadati</taxon>
        <taxon>Spirochaetota</taxon>
        <taxon>Spirochaetia</taxon>
        <taxon>Leptospirales</taxon>
        <taxon>Leptospiraceae</taxon>
        <taxon>Leptonema</taxon>
    </lineage>
</organism>
<reference evidence="1 2" key="1">
    <citation type="submission" date="2019-10" db="EMBL/GenBank/DDBJ databases">
        <title>Extracellular Electron Transfer in a Candidatus Methanoperedens spp. Enrichment Culture.</title>
        <authorList>
            <person name="Berger S."/>
            <person name="Rangel Shaw D."/>
            <person name="Berben T."/>
            <person name="In 'T Zandt M."/>
            <person name="Frank J."/>
            <person name="Reimann J."/>
            <person name="Jetten M.S.M."/>
            <person name="Welte C.U."/>
        </authorList>
    </citation>
    <scope>NUCLEOTIDE SEQUENCE [LARGE SCALE GENOMIC DNA]</scope>
    <source>
        <strain evidence="1">SB12</strain>
    </source>
</reference>
<dbReference type="AlphaFoldDB" id="A0A833H0M0"/>
<dbReference type="EMBL" id="WBUI01000012">
    <property type="protein sequence ID" value="KAB2931760.1"/>
    <property type="molecule type" value="Genomic_DNA"/>
</dbReference>